<gene>
    <name evidence="1" type="ORF">L915_02315</name>
</gene>
<name>W2HJL0_PHYNI</name>
<protein>
    <submittedName>
        <fullName evidence="1">Uncharacterized protein</fullName>
    </submittedName>
</protein>
<accession>W2HJL0</accession>
<proteinExistence type="predicted"/>
<sequence length="136" mass="15425">MTSGYTENYFFEIDGGIVSMKHLVTTPDEDVQRHSLIGCGDAGTIRRAFLRDLFGRCDLDSATARDVTLPRQPLLSLPTRKLTSLSLKYFSIPAQYLDYFPPIQEAIEELMIVSLSGRQHQEHSLQLRNLLDGHEK</sequence>
<dbReference type="Proteomes" id="UP000053236">
    <property type="component" value="Unassembled WGS sequence"/>
</dbReference>
<dbReference type="VEuPathDB" id="FungiDB:PPTG_06206"/>
<organism evidence="1">
    <name type="scientific">Phytophthora nicotianae</name>
    <name type="common">Potato buckeye rot agent</name>
    <name type="synonym">Phytophthora parasitica</name>
    <dbReference type="NCBI Taxonomy" id="4792"/>
    <lineage>
        <taxon>Eukaryota</taxon>
        <taxon>Sar</taxon>
        <taxon>Stramenopiles</taxon>
        <taxon>Oomycota</taxon>
        <taxon>Peronosporomycetes</taxon>
        <taxon>Peronosporales</taxon>
        <taxon>Peronosporaceae</taxon>
        <taxon>Phytophthora</taxon>
    </lineage>
</organism>
<evidence type="ECO:0000313" key="1">
    <source>
        <dbReference type="EMBL" id="ETK94676.1"/>
    </source>
</evidence>
<reference evidence="1" key="1">
    <citation type="submission" date="2013-11" db="EMBL/GenBank/DDBJ databases">
        <title>The Genome Sequence of Phytophthora parasitica CJ02B3.</title>
        <authorList>
            <consortium name="The Broad Institute Genomics Platform"/>
            <person name="Russ C."/>
            <person name="Tyler B."/>
            <person name="Panabieres F."/>
            <person name="Shan W."/>
            <person name="Tripathy S."/>
            <person name="Grunwald N."/>
            <person name="Machado M."/>
            <person name="Johnson C.S."/>
            <person name="Arredondo F."/>
            <person name="Hong C."/>
            <person name="Coffey M."/>
            <person name="Young S.K."/>
            <person name="Zeng Q."/>
            <person name="Gargeya S."/>
            <person name="Fitzgerald M."/>
            <person name="Abouelleil A."/>
            <person name="Alvarado L."/>
            <person name="Chapman S.B."/>
            <person name="Gainer-Dewar J."/>
            <person name="Goldberg J."/>
            <person name="Griggs A."/>
            <person name="Gujja S."/>
            <person name="Hansen M."/>
            <person name="Howarth C."/>
            <person name="Imamovic A."/>
            <person name="Ireland A."/>
            <person name="Larimer J."/>
            <person name="McCowan C."/>
            <person name="Murphy C."/>
            <person name="Pearson M."/>
            <person name="Poon T.W."/>
            <person name="Priest M."/>
            <person name="Roberts A."/>
            <person name="Saif S."/>
            <person name="Shea T."/>
            <person name="Sykes S."/>
            <person name="Wortman J."/>
            <person name="Nusbaum C."/>
            <person name="Birren B."/>
        </authorList>
    </citation>
    <scope>NUCLEOTIDE SEQUENCE [LARGE SCALE GENOMIC DNA]</scope>
    <source>
        <strain evidence="1">CJ02B3</strain>
    </source>
</reference>
<dbReference type="AlphaFoldDB" id="W2HJL0"/>
<dbReference type="EMBL" id="KI684542">
    <property type="protein sequence ID" value="ETK94676.1"/>
    <property type="molecule type" value="Genomic_DNA"/>
</dbReference>